<feature type="region of interest" description="Disordered" evidence="1">
    <location>
        <begin position="31"/>
        <end position="73"/>
    </location>
</feature>
<protein>
    <submittedName>
        <fullName evidence="3">Uncharacterized protein</fullName>
    </submittedName>
</protein>
<keyword evidence="4" id="KW-1185">Reference proteome</keyword>
<dbReference type="EMBL" id="JBICCN010000026">
    <property type="protein sequence ID" value="KAL3102089.1"/>
    <property type="molecule type" value="Genomic_DNA"/>
</dbReference>
<feature type="chain" id="PRO_5044886175" evidence="2">
    <location>
        <begin position="20"/>
        <end position="194"/>
    </location>
</feature>
<dbReference type="AlphaFoldDB" id="A0ABD2KGP3"/>
<evidence type="ECO:0000256" key="2">
    <source>
        <dbReference type="SAM" id="SignalP"/>
    </source>
</evidence>
<sequence length="194" mass="21288">MFCCFSPLLILFVSFLCSALKNDKVPVGLRPAKAVNEPQQHEKEKEQMGEQTEGRRESGRQHPTEPIIPSISHNGSKPLIFHKNLRSGRKNGGPLGVAFAINETETLPAKARITIPPPIGKDFGVNTILQTNLVDSQGRVLKGVSSVQLPLSEDIRQQKSKVNKNGSRAFVNEVQVEAEANPVQFSGQSAKEKR</sequence>
<evidence type="ECO:0000313" key="3">
    <source>
        <dbReference type="EMBL" id="KAL3102089.1"/>
    </source>
</evidence>
<evidence type="ECO:0000313" key="4">
    <source>
        <dbReference type="Proteomes" id="UP001620645"/>
    </source>
</evidence>
<gene>
    <name evidence="3" type="ORF">niasHS_003498</name>
</gene>
<evidence type="ECO:0000256" key="1">
    <source>
        <dbReference type="SAM" id="MobiDB-lite"/>
    </source>
</evidence>
<proteinExistence type="predicted"/>
<comment type="caution">
    <text evidence="3">The sequence shown here is derived from an EMBL/GenBank/DDBJ whole genome shotgun (WGS) entry which is preliminary data.</text>
</comment>
<reference evidence="3 4" key="1">
    <citation type="submission" date="2024-10" db="EMBL/GenBank/DDBJ databases">
        <authorList>
            <person name="Kim D."/>
        </authorList>
    </citation>
    <scope>NUCLEOTIDE SEQUENCE [LARGE SCALE GENOMIC DNA]</scope>
    <source>
        <strain evidence="3">Taebaek</strain>
    </source>
</reference>
<feature type="compositionally biased region" description="Basic and acidic residues" evidence="1">
    <location>
        <begin position="39"/>
        <end position="63"/>
    </location>
</feature>
<feature type="signal peptide" evidence="2">
    <location>
        <begin position="1"/>
        <end position="19"/>
    </location>
</feature>
<name>A0ABD2KGP3_HETSC</name>
<accession>A0ABD2KGP3</accession>
<keyword evidence="2" id="KW-0732">Signal</keyword>
<organism evidence="3 4">
    <name type="scientific">Heterodera schachtii</name>
    <name type="common">Sugarbeet cyst nematode worm</name>
    <name type="synonym">Tylenchus schachtii</name>
    <dbReference type="NCBI Taxonomy" id="97005"/>
    <lineage>
        <taxon>Eukaryota</taxon>
        <taxon>Metazoa</taxon>
        <taxon>Ecdysozoa</taxon>
        <taxon>Nematoda</taxon>
        <taxon>Chromadorea</taxon>
        <taxon>Rhabditida</taxon>
        <taxon>Tylenchina</taxon>
        <taxon>Tylenchomorpha</taxon>
        <taxon>Tylenchoidea</taxon>
        <taxon>Heteroderidae</taxon>
        <taxon>Heteroderinae</taxon>
        <taxon>Heterodera</taxon>
    </lineage>
</organism>
<dbReference type="Proteomes" id="UP001620645">
    <property type="component" value="Unassembled WGS sequence"/>
</dbReference>